<evidence type="ECO:0000313" key="3">
    <source>
        <dbReference type="Proteomes" id="UP000030750"/>
    </source>
</evidence>
<dbReference type="VEuPathDB" id="ToxoDB:EBH_0049130"/>
<keyword evidence="3" id="KW-1185">Reference proteome</keyword>
<reference evidence="2" key="1">
    <citation type="submission" date="2013-10" db="EMBL/GenBank/DDBJ databases">
        <title>Genomic analysis of the causative agents of coccidiosis in chickens.</title>
        <authorList>
            <person name="Reid A.J."/>
            <person name="Blake D."/>
            <person name="Billington K."/>
            <person name="Browne H."/>
            <person name="Dunn M."/>
            <person name="Hung S."/>
            <person name="Kawahara F."/>
            <person name="Miranda-Saavedra D."/>
            <person name="Mourier T."/>
            <person name="Nagra H."/>
            <person name="Otto T.D."/>
            <person name="Rawlings N."/>
            <person name="Sanchez A."/>
            <person name="Sanders M."/>
            <person name="Subramaniam C."/>
            <person name="Tay Y."/>
            <person name="Dear P."/>
            <person name="Doerig C."/>
            <person name="Gruber A."/>
            <person name="Parkinson J."/>
            <person name="Shirley M."/>
            <person name="Wan K.L."/>
            <person name="Berriman M."/>
            <person name="Tomley F."/>
            <person name="Pain A."/>
        </authorList>
    </citation>
    <scope>NUCLEOTIDE SEQUENCE [LARGE SCALE GENOMIC DNA]</scope>
    <source>
        <strain evidence="2">Houghton</strain>
    </source>
</reference>
<dbReference type="EMBL" id="HG711197">
    <property type="protein sequence ID" value="CDJ48552.1"/>
    <property type="molecule type" value="Genomic_DNA"/>
</dbReference>
<protein>
    <submittedName>
        <fullName evidence="2">Uncharacterized protein</fullName>
    </submittedName>
</protein>
<dbReference type="AlphaFoldDB" id="U6LDT4"/>
<dbReference type="OrthoDB" id="346094at2759"/>
<feature type="compositionally biased region" description="Polar residues" evidence="1">
    <location>
        <begin position="44"/>
        <end position="54"/>
    </location>
</feature>
<feature type="compositionally biased region" description="Gly residues" evidence="1">
    <location>
        <begin position="176"/>
        <end position="197"/>
    </location>
</feature>
<reference evidence="2" key="2">
    <citation type="submission" date="2013-10" db="EMBL/GenBank/DDBJ databases">
        <authorList>
            <person name="Aslett M."/>
        </authorList>
    </citation>
    <scope>NUCLEOTIDE SEQUENCE [LARGE SCALE GENOMIC DNA]</scope>
    <source>
        <strain evidence="2">Houghton</strain>
    </source>
</reference>
<feature type="compositionally biased region" description="Polar residues" evidence="1">
    <location>
        <begin position="209"/>
        <end position="218"/>
    </location>
</feature>
<name>U6LDT4_9EIME</name>
<feature type="region of interest" description="Disordered" evidence="1">
    <location>
        <begin position="125"/>
        <end position="302"/>
    </location>
</feature>
<dbReference type="Proteomes" id="UP000030750">
    <property type="component" value="Unassembled WGS sequence"/>
</dbReference>
<feature type="region of interest" description="Disordered" evidence="1">
    <location>
        <begin position="1"/>
        <end position="76"/>
    </location>
</feature>
<sequence>MLQHSASAVYLPRRPRDSSLGPRTFSSTSIGGDPTCKTVHGVPLQTSLTASTSGRMGLSDEETCSRSDSSSSRTALMHRASSFLASRRGSSEAFEDALETLDPPQTAADLSNDYSSYAFTVKAPASDVPGSQAGGAPTRASPRGTQEEESIKVEAPLSNRETEKPATGSNKTSISSGGGRSAATGGGCEMVGEGGSAGDAHGSHRSHISHASEQGSSSKQHKKGHRKQQEEPFPTAPVVSDSMRSSRDLASASEREEGGFPAFSGPHKNPSAATDKREETEETSFPRATSQETRRMHVPRRAIGRYSSVPAFSASDRVRIDRFKEGLPECLSTQEAIKKQRRATAQEGCMHRRDAGTPFGIGPSGLSCTNELGEAVDWRSLLDAAGLGEMRDEEITLEAEELHAKLQEFAPRSGPGWCFTLLSCLWQWRM</sequence>
<evidence type="ECO:0000256" key="1">
    <source>
        <dbReference type="SAM" id="MobiDB-lite"/>
    </source>
</evidence>
<evidence type="ECO:0000313" key="2">
    <source>
        <dbReference type="EMBL" id="CDJ48552.1"/>
    </source>
</evidence>
<accession>U6LDT4</accession>
<gene>
    <name evidence="2" type="ORF">EBH_0049130</name>
</gene>
<organism evidence="2 3">
    <name type="scientific">Eimeria brunetti</name>
    <dbReference type="NCBI Taxonomy" id="51314"/>
    <lineage>
        <taxon>Eukaryota</taxon>
        <taxon>Sar</taxon>
        <taxon>Alveolata</taxon>
        <taxon>Apicomplexa</taxon>
        <taxon>Conoidasida</taxon>
        <taxon>Coccidia</taxon>
        <taxon>Eucoccidiorida</taxon>
        <taxon>Eimeriorina</taxon>
        <taxon>Eimeriidae</taxon>
        <taxon>Eimeria</taxon>
    </lineage>
</organism>
<proteinExistence type="predicted"/>